<keyword evidence="11" id="KW-1185">Reference proteome</keyword>
<evidence type="ECO:0000256" key="4">
    <source>
        <dbReference type="ARBA" id="ARBA00022481"/>
    </source>
</evidence>
<evidence type="ECO:0000256" key="2">
    <source>
        <dbReference type="ARBA" id="ARBA00004496"/>
    </source>
</evidence>
<dbReference type="Pfam" id="PF03462">
    <property type="entry name" value="PCRF"/>
    <property type="match status" value="1"/>
</dbReference>
<dbReference type="HOGENOM" id="CLU_036856_0_1_0"/>
<organism evidence="10 11">
    <name type="scientific">Defluviitoga tunisiensis</name>
    <dbReference type="NCBI Taxonomy" id="1006576"/>
    <lineage>
        <taxon>Bacteria</taxon>
        <taxon>Thermotogati</taxon>
        <taxon>Thermotogota</taxon>
        <taxon>Thermotogae</taxon>
        <taxon>Petrotogales</taxon>
        <taxon>Petrotogaceae</taxon>
        <taxon>Defluviitoga</taxon>
    </lineage>
</organism>
<keyword evidence="6 7" id="KW-0648">Protein biosynthesis</keyword>
<dbReference type="PANTHER" id="PTHR43804:SF7">
    <property type="entry name" value="LD18447P"/>
    <property type="match status" value="1"/>
</dbReference>
<dbReference type="KEGG" id="dtn:DTL3_1086"/>
<comment type="similarity">
    <text evidence="3 7">Belongs to the prokaryotic/mitochondrial release factor family.</text>
</comment>
<dbReference type="NCBIfam" id="TIGR00019">
    <property type="entry name" value="prfA"/>
    <property type="match status" value="1"/>
</dbReference>
<sequence length="363" mass="42011">MFKNTVFLNILEFKEEVEKKLQELEIKLSDPNITSDLEKLKELGQEHARFSELNELFNNYESTLEDIDALHEMYNAGDVPEEEYLSLLNELETKKETLEKNITERLVPPDEYDERNIIMEIRAGTGGDEAALFAADLMRMYLRYAERKNWKHEILDINENELGGIKTAILRINGKGVYRRLKYESGVHRVQRVPQTEASGRIHTSTATVAVLPEPTDIDVHISEDELKIDTYRASGAGGQHVNKTDSAVRITHLPTGIVVTCQKERSQHQNKEKALNILKAKLFEIKLQEQQSKIIKERKSQIGTAERSEKIRTYNFPQNRVTDHRIQYTTYRINEILDGDLDEIIDKLIEYDLKEKIETLTI</sequence>
<dbReference type="InterPro" id="IPR045853">
    <property type="entry name" value="Pep_chain_release_fac_I_sf"/>
</dbReference>
<evidence type="ECO:0000256" key="6">
    <source>
        <dbReference type="ARBA" id="ARBA00022917"/>
    </source>
</evidence>
<evidence type="ECO:0000313" key="11">
    <source>
        <dbReference type="Proteomes" id="UP000032809"/>
    </source>
</evidence>
<reference evidence="11" key="1">
    <citation type="submission" date="2014-11" db="EMBL/GenBank/DDBJ databases">
        <authorList>
            <person name="Wibberg D."/>
        </authorList>
    </citation>
    <scope>NUCLEOTIDE SEQUENCE [LARGE SCALE GENOMIC DNA]</scope>
    <source>
        <strain evidence="11">L3</strain>
    </source>
</reference>
<dbReference type="InterPro" id="IPR005139">
    <property type="entry name" value="PCRF"/>
</dbReference>
<gene>
    <name evidence="7 10" type="primary">prfA</name>
    <name evidence="10" type="ORF">DTL3_1086</name>
</gene>
<dbReference type="SMART" id="SM00937">
    <property type="entry name" value="PCRF"/>
    <property type="match status" value="1"/>
</dbReference>
<keyword evidence="4 7" id="KW-0488">Methylation</keyword>
<comment type="subcellular location">
    <subcellularLocation>
        <location evidence="2 7">Cytoplasm</location>
    </subcellularLocation>
</comment>
<dbReference type="PANTHER" id="PTHR43804">
    <property type="entry name" value="LD18447P"/>
    <property type="match status" value="1"/>
</dbReference>
<dbReference type="SUPFAM" id="SSF75620">
    <property type="entry name" value="Release factor"/>
    <property type="match status" value="1"/>
</dbReference>
<dbReference type="InterPro" id="IPR050057">
    <property type="entry name" value="Prokaryotic/Mito_RF"/>
</dbReference>
<proteinExistence type="inferred from homology"/>
<dbReference type="Proteomes" id="UP000032809">
    <property type="component" value="Chromosome I"/>
</dbReference>
<dbReference type="FunFam" id="3.30.70.1660:FF:000002">
    <property type="entry name" value="Peptide chain release factor 1"/>
    <property type="match status" value="1"/>
</dbReference>
<dbReference type="EMBL" id="LN824141">
    <property type="protein sequence ID" value="CEP78390.1"/>
    <property type="molecule type" value="Genomic_DNA"/>
</dbReference>
<dbReference type="AlphaFoldDB" id="A0A0C7P2A0"/>
<dbReference type="InterPro" id="IPR000352">
    <property type="entry name" value="Pep_chain_release_fac_I"/>
</dbReference>
<evidence type="ECO:0000256" key="5">
    <source>
        <dbReference type="ARBA" id="ARBA00022490"/>
    </source>
</evidence>
<dbReference type="GO" id="GO:0016149">
    <property type="term" value="F:translation release factor activity, codon specific"/>
    <property type="evidence" value="ECO:0007669"/>
    <property type="project" value="UniProtKB-UniRule"/>
</dbReference>
<dbReference type="Gene3D" id="3.30.160.20">
    <property type="match status" value="1"/>
</dbReference>
<evidence type="ECO:0000256" key="1">
    <source>
        <dbReference type="ARBA" id="ARBA00002986"/>
    </source>
</evidence>
<dbReference type="NCBIfam" id="NF001859">
    <property type="entry name" value="PRK00591.1"/>
    <property type="match status" value="1"/>
</dbReference>
<dbReference type="Gene3D" id="6.10.140.1950">
    <property type="match status" value="1"/>
</dbReference>
<dbReference type="FunFam" id="3.30.70.1660:FF:000004">
    <property type="entry name" value="Peptide chain release factor 1"/>
    <property type="match status" value="1"/>
</dbReference>
<keyword evidence="5 7" id="KW-0963">Cytoplasm</keyword>
<dbReference type="PATRIC" id="fig|1006576.9.peg.1084"/>
<name>A0A0C7P2A0_DEFTU</name>
<dbReference type="InterPro" id="IPR004373">
    <property type="entry name" value="RF-1"/>
</dbReference>
<evidence type="ECO:0000256" key="8">
    <source>
        <dbReference type="NCBIfam" id="TIGR00019"/>
    </source>
</evidence>
<dbReference type="GO" id="GO:0005829">
    <property type="term" value="C:cytosol"/>
    <property type="evidence" value="ECO:0007669"/>
    <property type="project" value="UniProtKB-ARBA"/>
</dbReference>
<dbReference type="PROSITE" id="PS00745">
    <property type="entry name" value="RF_PROK_I"/>
    <property type="match status" value="1"/>
</dbReference>
<evidence type="ECO:0000313" key="10">
    <source>
        <dbReference type="EMBL" id="CEP78390.1"/>
    </source>
</evidence>
<feature type="domain" description="Prokaryotic-type class I peptide chain release factors" evidence="9">
    <location>
        <begin position="233"/>
        <end position="249"/>
    </location>
</feature>
<dbReference type="HAMAP" id="MF_00093">
    <property type="entry name" value="Rel_fac_1"/>
    <property type="match status" value="1"/>
</dbReference>
<evidence type="ECO:0000256" key="3">
    <source>
        <dbReference type="ARBA" id="ARBA00010835"/>
    </source>
</evidence>
<dbReference type="Gene3D" id="3.30.70.1660">
    <property type="match status" value="1"/>
</dbReference>
<accession>A0A0C7P2A0</accession>
<comment type="function">
    <text evidence="1 7">Peptide chain release factor 1 directs the termination of translation in response to the peptide chain termination codons UAG and UAA.</text>
</comment>
<dbReference type="STRING" id="1006576.DTL3_1086"/>
<comment type="PTM">
    <text evidence="7">Methylated by PrmC. Methylation increases the termination efficiency of RF1.</text>
</comment>
<dbReference type="Pfam" id="PF00472">
    <property type="entry name" value="RF-1"/>
    <property type="match status" value="1"/>
</dbReference>
<dbReference type="FunFam" id="3.30.160.20:FF:000004">
    <property type="entry name" value="Peptide chain release factor 1"/>
    <property type="match status" value="1"/>
</dbReference>
<protein>
    <recommendedName>
        <fullName evidence="7 8">Peptide chain release factor 1</fullName>
        <shortName evidence="7">RF-1</shortName>
    </recommendedName>
</protein>
<feature type="modified residue" description="N5-methylglutamine" evidence="7">
    <location>
        <position position="240"/>
    </location>
</feature>
<evidence type="ECO:0000259" key="9">
    <source>
        <dbReference type="PROSITE" id="PS00745"/>
    </source>
</evidence>
<evidence type="ECO:0000256" key="7">
    <source>
        <dbReference type="HAMAP-Rule" id="MF_00093"/>
    </source>
</evidence>